<dbReference type="RefSeq" id="WP_191036983.1">
    <property type="nucleotide sequence ID" value="NZ_JACXAA010000001.1"/>
</dbReference>
<proteinExistence type="predicted"/>
<gene>
    <name evidence="1" type="ORF">IC230_00395</name>
</gene>
<sequence length="76" mass="9014">MQAAQYTAQSLYVVYRQLPIEAQQAFRDLLSRETEEIAGYKNTEWLPLSDTSLRELWDAPEEDYWDDLYAKQHAEN</sequence>
<name>A0A927AX42_9BACT</name>
<accession>A0A927AX42</accession>
<comment type="caution">
    <text evidence="1">The sequence shown here is derived from an EMBL/GenBank/DDBJ whole genome shotgun (WGS) entry which is preliminary data.</text>
</comment>
<evidence type="ECO:0000313" key="2">
    <source>
        <dbReference type="Proteomes" id="UP000653797"/>
    </source>
</evidence>
<evidence type="ECO:0008006" key="3">
    <source>
        <dbReference type="Google" id="ProtNLM"/>
    </source>
</evidence>
<protein>
    <recommendedName>
        <fullName evidence="3">DUF2281 domain-containing protein</fullName>
    </recommendedName>
</protein>
<dbReference type="Proteomes" id="UP000653797">
    <property type="component" value="Unassembled WGS sequence"/>
</dbReference>
<evidence type="ECO:0000313" key="1">
    <source>
        <dbReference type="EMBL" id="MBD2751332.1"/>
    </source>
</evidence>
<dbReference type="AlphaFoldDB" id="A0A927AX42"/>
<keyword evidence="2" id="KW-1185">Reference proteome</keyword>
<organism evidence="1 2">
    <name type="scientific">Spirosoma validum</name>
    <dbReference type="NCBI Taxonomy" id="2771355"/>
    <lineage>
        <taxon>Bacteria</taxon>
        <taxon>Pseudomonadati</taxon>
        <taxon>Bacteroidota</taxon>
        <taxon>Cytophagia</taxon>
        <taxon>Cytophagales</taxon>
        <taxon>Cytophagaceae</taxon>
        <taxon>Spirosoma</taxon>
    </lineage>
</organism>
<reference evidence="1" key="1">
    <citation type="submission" date="2020-09" db="EMBL/GenBank/DDBJ databases">
        <authorList>
            <person name="Kim M.K."/>
        </authorList>
    </citation>
    <scope>NUCLEOTIDE SEQUENCE</scope>
    <source>
        <strain evidence="1">BT704</strain>
    </source>
</reference>
<dbReference type="EMBL" id="JACXAA010000001">
    <property type="protein sequence ID" value="MBD2751332.1"/>
    <property type="molecule type" value="Genomic_DNA"/>
</dbReference>